<dbReference type="PROSITE" id="PS51257">
    <property type="entry name" value="PROKAR_LIPOPROTEIN"/>
    <property type="match status" value="1"/>
</dbReference>
<sequence length="340" mass="33884">MTMLRGGRLMAAVLPLALVTALASVACTGATAAGPARDSLGTGATTGLDADAVAVRVDWIGGFVTAQMLATRLPLVAIYHDGRVLTEGPVAAVWPGPALPNLQLRRISAADVQKLVDHAVAAGVGTEPDFGQPPIADAPSTRFTVRTAGGVRTMEVTALTEADGTGLTAAQQSARKAAQRLYTELTDLPATLGTGAVSEPEEYSPTAIAAFAEPWAANCPAPSSDGSAPSGSAPSASTPSDGAPAGSMPAGDPPDLCGGGGGLSREARPWPGPPLPGEPYGAGLGLSCVTSSGGDATKVLAAARTADAITPWTSEGATWRLTFRPLLPDESSCADLPAGG</sequence>
<proteinExistence type="predicted"/>
<keyword evidence="2" id="KW-0732">Signal</keyword>
<evidence type="ECO:0000313" key="3">
    <source>
        <dbReference type="EMBL" id="CUU55902.1"/>
    </source>
</evidence>
<feature type="chain" id="PRO_5006626372" description="Cold-shock protein" evidence="2">
    <location>
        <begin position="33"/>
        <end position="340"/>
    </location>
</feature>
<keyword evidence="4" id="KW-1185">Reference proteome</keyword>
<reference evidence="4" key="1">
    <citation type="submission" date="2015-11" db="EMBL/GenBank/DDBJ databases">
        <authorList>
            <person name="Varghese N."/>
        </authorList>
    </citation>
    <scope>NUCLEOTIDE SEQUENCE [LARGE SCALE GENOMIC DNA]</scope>
    <source>
        <strain evidence="4">DSM 45899</strain>
    </source>
</reference>
<feature type="region of interest" description="Disordered" evidence="1">
    <location>
        <begin position="220"/>
        <end position="278"/>
    </location>
</feature>
<evidence type="ECO:0000256" key="2">
    <source>
        <dbReference type="SAM" id="SignalP"/>
    </source>
</evidence>
<gene>
    <name evidence="3" type="ORF">Ga0074812_106157</name>
</gene>
<dbReference type="AlphaFoldDB" id="A0A0S4QKS3"/>
<dbReference type="EMBL" id="FAOZ01000006">
    <property type="protein sequence ID" value="CUU55902.1"/>
    <property type="molecule type" value="Genomic_DNA"/>
</dbReference>
<name>A0A0S4QKS3_9ACTN</name>
<organism evidence="3 4">
    <name type="scientific">Parafrankia irregularis</name>
    <dbReference type="NCBI Taxonomy" id="795642"/>
    <lineage>
        <taxon>Bacteria</taxon>
        <taxon>Bacillati</taxon>
        <taxon>Actinomycetota</taxon>
        <taxon>Actinomycetes</taxon>
        <taxon>Frankiales</taxon>
        <taxon>Frankiaceae</taxon>
        <taxon>Parafrankia</taxon>
    </lineage>
</organism>
<accession>A0A0S4QKS3</accession>
<dbReference type="RefSeq" id="WP_091275744.1">
    <property type="nucleotide sequence ID" value="NZ_FAOZ01000006.1"/>
</dbReference>
<evidence type="ECO:0008006" key="5">
    <source>
        <dbReference type="Google" id="ProtNLM"/>
    </source>
</evidence>
<evidence type="ECO:0000256" key="1">
    <source>
        <dbReference type="SAM" id="MobiDB-lite"/>
    </source>
</evidence>
<protein>
    <recommendedName>
        <fullName evidence="5">Cold-shock protein</fullName>
    </recommendedName>
</protein>
<feature type="signal peptide" evidence="2">
    <location>
        <begin position="1"/>
        <end position="32"/>
    </location>
</feature>
<dbReference type="Proteomes" id="UP000198802">
    <property type="component" value="Unassembled WGS sequence"/>
</dbReference>
<evidence type="ECO:0000313" key="4">
    <source>
        <dbReference type="Proteomes" id="UP000198802"/>
    </source>
</evidence>
<feature type="compositionally biased region" description="Low complexity" evidence="1">
    <location>
        <begin position="220"/>
        <end position="247"/>
    </location>
</feature>